<comment type="caution">
    <text evidence="1">The sequence shown here is derived from an EMBL/GenBank/DDBJ whole genome shotgun (WGS) entry which is preliminary data.</text>
</comment>
<dbReference type="STRING" id="1802389.A3C17_03760"/>
<dbReference type="Gene3D" id="2.80.10.50">
    <property type="match status" value="1"/>
</dbReference>
<dbReference type="AlphaFoldDB" id="A0A1F7TYZ8"/>
<sequence length="496" mass="52576">MEMKNVFKKISQSTLGKASVVVIVLALFLLLIQGVKAMSYPWINPMSGGSQYARGFGVALGLVENPITVGDFAGTLDLTPYSGSLFTATDGYDLYVAAFDKFGSVDWDAAFGGDCYEEYPAMHIINCDDQALSVTTDSQGNVIVTGKYIGPMTMGSTLLPSYGEEDVFVAKFDNTGTLLWVVDGGGTGEDIGRDVAVDANDDIYITGSFTDYAEFQGIPVSSSTLSRTAFLAKISSGGMVSYVKSAGGLSDDYGTTVATNQNNDVVLATICYGDVFFDTITLTGDSYDVCLAQYDQTGSIMWAIREGISDGVEEANAVAVDSNDNIVVTGRFNQDTNFSGQALTTPSGGVYSVFIAQYDSLGVLNWVTQSVITANPMPPPTSLASSNANGVAIDVHMKDEIHIVGTYAGEMSFGSYVLPRTKANDGVNVYIVELDSNGNAVWVDVGGGVNTEVITDIASHPLSDLRAFTGRFFEKFDIGSYTFNAGSTADAFVGVF</sequence>
<dbReference type="EMBL" id="MGDX01000016">
    <property type="protein sequence ID" value="OGL71239.1"/>
    <property type="molecule type" value="Genomic_DNA"/>
</dbReference>
<evidence type="ECO:0000313" key="2">
    <source>
        <dbReference type="Proteomes" id="UP000177097"/>
    </source>
</evidence>
<dbReference type="PANTHER" id="PTHR35580">
    <property type="entry name" value="CELL SURFACE GLYCOPROTEIN (S-LAYER PROTEIN)-LIKE PROTEIN"/>
    <property type="match status" value="1"/>
</dbReference>
<dbReference type="InterPro" id="IPR052918">
    <property type="entry name" value="Motility_Chemotaxis_Reg"/>
</dbReference>
<name>A0A1F7TYZ8_9BACT</name>
<dbReference type="PANTHER" id="PTHR35580:SF1">
    <property type="entry name" value="PHYTASE-LIKE DOMAIN-CONTAINING PROTEIN"/>
    <property type="match status" value="1"/>
</dbReference>
<evidence type="ECO:0000313" key="1">
    <source>
        <dbReference type="EMBL" id="OGL71239.1"/>
    </source>
</evidence>
<accession>A0A1F7TYZ8</accession>
<protein>
    <recommendedName>
        <fullName evidence="3">Bulb-type lectin domain-containing protein</fullName>
    </recommendedName>
</protein>
<organism evidence="1 2">
    <name type="scientific">Candidatus Uhrbacteria bacterium RIFCSPHIGHO2_02_FULL_53_13</name>
    <dbReference type="NCBI Taxonomy" id="1802389"/>
    <lineage>
        <taxon>Bacteria</taxon>
        <taxon>Candidatus Uhriibacteriota</taxon>
    </lineage>
</organism>
<evidence type="ECO:0008006" key="3">
    <source>
        <dbReference type="Google" id="ProtNLM"/>
    </source>
</evidence>
<dbReference type="Proteomes" id="UP000177097">
    <property type="component" value="Unassembled WGS sequence"/>
</dbReference>
<proteinExistence type="predicted"/>
<reference evidence="1 2" key="1">
    <citation type="journal article" date="2016" name="Nat. Commun.">
        <title>Thousands of microbial genomes shed light on interconnected biogeochemical processes in an aquifer system.</title>
        <authorList>
            <person name="Anantharaman K."/>
            <person name="Brown C.T."/>
            <person name="Hug L.A."/>
            <person name="Sharon I."/>
            <person name="Castelle C.J."/>
            <person name="Probst A.J."/>
            <person name="Thomas B.C."/>
            <person name="Singh A."/>
            <person name="Wilkins M.J."/>
            <person name="Karaoz U."/>
            <person name="Brodie E.L."/>
            <person name="Williams K.H."/>
            <person name="Hubbard S.S."/>
            <person name="Banfield J.F."/>
        </authorList>
    </citation>
    <scope>NUCLEOTIDE SEQUENCE [LARGE SCALE GENOMIC DNA]</scope>
</reference>
<gene>
    <name evidence="1" type="ORF">A3C17_03760</name>
</gene>